<evidence type="ECO:0000313" key="2">
    <source>
        <dbReference type="EMBL" id="PZR07300.1"/>
    </source>
</evidence>
<reference evidence="2 3" key="1">
    <citation type="submission" date="2017-08" db="EMBL/GenBank/DDBJ databases">
        <title>Infants hospitalized years apart are colonized by the same room-sourced microbial strains.</title>
        <authorList>
            <person name="Brooks B."/>
            <person name="Olm M.R."/>
            <person name="Firek B.A."/>
            <person name="Baker R."/>
            <person name="Thomas B.C."/>
            <person name="Morowitz M.J."/>
            <person name="Banfield J.F."/>
        </authorList>
    </citation>
    <scope>NUCLEOTIDE SEQUENCE [LARGE SCALE GENOMIC DNA]</scope>
    <source>
        <strain evidence="2">S2_003_000_R2_14</strain>
    </source>
</reference>
<dbReference type="EMBL" id="QFQP01000032">
    <property type="protein sequence ID" value="PZR07300.1"/>
    <property type="molecule type" value="Genomic_DNA"/>
</dbReference>
<name>A0A2W5SWE7_9BACT</name>
<dbReference type="Pfam" id="PF07238">
    <property type="entry name" value="PilZ"/>
    <property type="match status" value="1"/>
</dbReference>
<dbReference type="Proteomes" id="UP000249061">
    <property type="component" value="Unassembled WGS sequence"/>
</dbReference>
<accession>A0A2W5SWE7</accession>
<evidence type="ECO:0000259" key="1">
    <source>
        <dbReference type="Pfam" id="PF07238"/>
    </source>
</evidence>
<organism evidence="2 3">
    <name type="scientific">Archangium gephyra</name>
    <dbReference type="NCBI Taxonomy" id="48"/>
    <lineage>
        <taxon>Bacteria</taxon>
        <taxon>Pseudomonadati</taxon>
        <taxon>Myxococcota</taxon>
        <taxon>Myxococcia</taxon>
        <taxon>Myxococcales</taxon>
        <taxon>Cystobacterineae</taxon>
        <taxon>Archangiaceae</taxon>
        <taxon>Archangium</taxon>
    </lineage>
</organism>
<proteinExistence type="predicted"/>
<evidence type="ECO:0000313" key="3">
    <source>
        <dbReference type="Proteomes" id="UP000249061"/>
    </source>
</evidence>
<dbReference type="SUPFAM" id="SSF141371">
    <property type="entry name" value="PilZ domain-like"/>
    <property type="match status" value="1"/>
</dbReference>
<comment type="caution">
    <text evidence="2">The sequence shown here is derived from an EMBL/GenBank/DDBJ whole genome shotgun (WGS) entry which is preliminary data.</text>
</comment>
<dbReference type="GO" id="GO:0035438">
    <property type="term" value="F:cyclic-di-GMP binding"/>
    <property type="evidence" value="ECO:0007669"/>
    <property type="project" value="InterPro"/>
</dbReference>
<protein>
    <recommendedName>
        <fullName evidence="1">PilZ domain-containing protein</fullName>
    </recommendedName>
</protein>
<dbReference type="AlphaFoldDB" id="A0A2W5SWE7"/>
<dbReference type="Gene3D" id="2.40.10.220">
    <property type="entry name" value="predicted glycosyltransferase like domains"/>
    <property type="match status" value="1"/>
</dbReference>
<sequence length="153" mass="17322">MPRRTRTKSQPEALLPLLTPKLPQTIDRRTNSGESMEKLFERIKQGGEERRKFRERRATPRVVVSLALETRDGDQTMRLVTNDLSTFGLSIAGGRTPKKGSKLQLKLFLPDEPTDPLLLEGEVLGPLDANGGVRVKFINPELEVMRRIHKLVK</sequence>
<feature type="domain" description="PilZ" evidence="1">
    <location>
        <begin position="55"/>
        <end position="152"/>
    </location>
</feature>
<dbReference type="InterPro" id="IPR009875">
    <property type="entry name" value="PilZ_domain"/>
</dbReference>
<gene>
    <name evidence="2" type="ORF">DI536_28015</name>
</gene>